<evidence type="ECO:0000313" key="2">
    <source>
        <dbReference type="Proteomes" id="UP000307602"/>
    </source>
</evidence>
<dbReference type="AlphaFoldDB" id="A0A4S1DZH5"/>
<proteinExistence type="predicted"/>
<sequence length="75" mass="7896">MDILAQIQEQDFNQIGQLEAGFLYGSVKNVGAVPAIVNGVTLAPGEAKGYPFVGKGYQAVSFDPNGSTLRVLVII</sequence>
<comment type="caution">
    <text evidence="1">The sequence shown here is derived from an EMBL/GenBank/DDBJ whole genome shotgun (WGS) entry which is preliminary data.</text>
</comment>
<reference evidence="1 2" key="1">
    <citation type="submission" date="2019-04" db="EMBL/GenBank/DDBJ databases">
        <authorList>
            <person name="Liu A."/>
        </authorList>
    </citation>
    <scope>NUCLEOTIDE SEQUENCE [LARGE SCALE GENOMIC DNA]</scope>
    <source>
        <strain evidence="1 2">RZ03</strain>
    </source>
</reference>
<name>A0A4S1DZH5_9FLAO</name>
<dbReference type="OrthoDB" id="1163890at2"/>
<evidence type="ECO:0000313" key="1">
    <source>
        <dbReference type="EMBL" id="TGV03630.1"/>
    </source>
</evidence>
<dbReference type="Proteomes" id="UP000307602">
    <property type="component" value="Unassembled WGS sequence"/>
</dbReference>
<organism evidence="1 2">
    <name type="scientific">Flavivirga rizhaonensis</name>
    <dbReference type="NCBI Taxonomy" id="2559571"/>
    <lineage>
        <taxon>Bacteria</taxon>
        <taxon>Pseudomonadati</taxon>
        <taxon>Bacteroidota</taxon>
        <taxon>Flavobacteriia</taxon>
        <taxon>Flavobacteriales</taxon>
        <taxon>Flavobacteriaceae</taxon>
        <taxon>Flavivirga</taxon>
    </lineage>
</organism>
<accession>A0A4S1DZH5</accession>
<dbReference type="EMBL" id="SRSO01000006">
    <property type="protein sequence ID" value="TGV03630.1"/>
    <property type="molecule type" value="Genomic_DNA"/>
</dbReference>
<keyword evidence="2" id="KW-1185">Reference proteome</keyword>
<protein>
    <submittedName>
        <fullName evidence="1">Uncharacterized protein</fullName>
    </submittedName>
</protein>
<gene>
    <name evidence="1" type="ORF">EM932_06285</name>
</gene>